<evidence type="ECO:0000313" key="2">
    <source>
        <dbReference type="Proteomes" id="UP000308600"/>
    </source>
</evidence>
<proteinExistence type="predicted"/>
<reference evidence="1 2" key="1">
    <citation type="journal article" date="2019" name="Nat. Ecol. Evol.">
        <title>Megaphylogeny resolves global patterns of mushroom evolution.</title>
        <authorList>
            <person name="Varga T."/>
            <person name="Krizsan K."/>
            <person name="Foldi C."/>
            <person name="Dima B."/>
            <person name="Sanchez-Garcia M."/>
            <person name="Sanchez-Ramirez S."/>
            <person name="Szollosi G.J."/>
            <person name="Szarkandi J.G."/>
            <person name="Papp V."/>
            <person name="Albert L."/>
            <person name="Andreopoulos W."/>
            <person name="Angelini C."/>
            <person name="Antonin V."/>
            <person name="Barry K.W."/>
            <person name="Bougher N.L."/>
            <person name="Buchanan P."/>
            <person name="Buyck B."/>
            <person name="Bense V."/>
            <person name="Catcheside P."/>
            <person name="Chovatia M."/>
            <person name="Cooper J."/>
            <person name="Damon W."/>
            <person name="Desjardin D."/>
            <person name="Finy P."/>
            <person name="Geml J."/>
            <person name="Haridas S."/>
            <person name="Hughes K."/>
            <person name="Justo A."/>
            <person name="Karasinski D."/>
            <person name="Kautmanova I."/>
            <person name="Kiss B."/>
            <person name="Kocsube S."/>
            <person name="Kotiranta H."/>
            <person name="LaButti K.M."/>
            <person name="Lechner B.E."/>
            <person name="Liimatainen K."/>
            <person name="Lipzen A."/>
            <person name="Lukacs Z."/>
            <person name="Mihaltcheva S."/>
            <person name="Morgado L.N."/>
            <person name="Niskanen T."/>
            <person name="Noordeloos M.E."/>
            <person name="Ohm R.A."/>
            <person name="Ortiz-Santana B."/>
            <person name="Ovrebo C."/>
            <person name="Racz N."/>
            <person name="Riley R."/>
            <person name="Savchenko A."/>
            <person name="Shiryaev A."/>
            <person name="Soop K."/>
            <person name="Spirin V."/>
            <person name="Szebenyi C."/>
            <person name="Tomsovsky M."/>
            <person name="Tulloss R.E."/>
            <person name="Uehling J."/>
            <person name="Grigoriev I.V."/>
            <person name="Vagvolgyi C."/>
            <person name="Papp T."/>
            <person name="Martin F.M."/>
            <person name="Miettinen O."/>
            <person name="Hibbett D.S."/>
            <person name="Nagy L.G."/>
        </authorList>
    </citation>
    <scope>NUCLEOTIDE SEQUENCE [LARGE SCALE GENOMIC DNA]</scope>
    <source>
        <strain evidence="1 2">NL-1719</strain>
    </source>
</reference>
<organism evidence="1 2">
    <name type="scientific">Pluteus cervinus</name>
    <dbReference type="NCBI Taxonomy" id="181527"/>
    <lineage>
        <taxon>Eukaryota</taxon>
        <taxon>Fungi</taxon>
        <taxon>Dikarya</taxon>
        <taxon>Basidiomycota</taxon>
        <taxon>Agaricomycotina</taxon>
        <taxon>Agaricomycetes</taxon>
        <taxon>Agaricomycetidae</taxon>
        <taxon>Agaricales</taxon>
        <taxon>Pluteineae</taxon>
        <taxon>Pluteaceae</taxon>
        <taxon>Pluteus</taxon>
    </lineage>
</organism>
<name>A0ACD3A051_9AGAR</name>
<accession>A0ACD3A051</accession>
<gene>
    <name evidence="1" type="ORF">BDN72DRAFT_906159</name>
</gene>
<sequence length="188" mass="21520">MSPTLRTRRQRLRQPHIQQVLGRSSPIFRVSMAMRRNIRATLPSKIVLRLHLPQRPLAGPQQFVQMFSVSVRSSLPLTEPRTTPQVPLIPEGPLPWSRPVEPQPNFATETRYQDVPFPFQPEPRVQRLNFDGYSPGSSRSESLSTTPALSPTQMSIWTDDDDRMCVDGDDDLVTTDFMMVDTWDLVHI</sequence>
<dbReference type="EMBL" id="ML209084">
    <property type="protein sequence ID" value="TFK59087.1"/>
    <property type="molecule type" value="Genomic_DNA"/>
</dbReference>
<keyword evidence="2" id="KW-1185">Reference proteome</keyword>
<dbReference type="Proteomes" id="UP000308600">
    <property type="component" value="Unassembled WGS sequence"/>
</dbReference>
<evidence type="ECO:0000313" key="1">
    <source>
        <dbReference type="EMBL" id="TFK59087.1"/>
    </source>
</evidence>
<protein>
    <submittedName>
        <fullName evidence="1">Uncharacterized protein</fullName>
    </submittedName>
</protein>